<evidence type="ECO:0000313" key="1">
    <source>
        <dbReference type="EMBL" id="MDL0082329.1"/>
    </source>
</evidence>
<proteinExistence type="predicted"/>
<keyword evidence="2" id="KW-1185">Reference proteome</keyword>
<organism evidence="1 2">
    <name type="scientific">Helicobacter zhangjianzhongii</name>
    <dbReference type="NCBI Taxonomy" id="2974574"/>
    <lineage>
        <taxon>Bacteria</taxon>
        <taxon>Pseudomonadati</taxon>
        <taxon>Campylobacterota</taxon>
        <taxon>Epsilonproteobacteria</taxon>
        <taxon>Campylobacterales</taxon>
        <taxon>Helicobacteraceae</taxon>
        <taxon>Helicobacter</taxon>
    </lineage>
</organism>
<comment type="caution">
    <text evidence="1">The sequence shown here is derived from an EMBL/GenBank/DDBJ whole genome shotgun (WGS) entry which is preliminary data.</text>
</comment>
<reference evidence="1 2" key="1">
    <citation type="journal article" date="2023" name="Microorganisms">
        <title>Isolation and Genomic Characteristics of Cat-Borne Campylobacter felis sp. nov. and Sheep-Borne Campylobacter ovis sp. nov.</title>
        <authorList>
            <person name="Wang H."/>
            <person name="Li Y."/>
            <person name="Gu Y."/>
            <person name="Zhou G."/>
            <person name="Chen X."/>
            <person name="Zhang X."/>
            <person name="Shao Z."/>
            <person name="Zhang J."/>
            <person name="Zhang M."/>
        </authorList>
    </citation>
    <scope>NUCLEOTIDE SEQUENCE [LARGE SCALE GENOMIC DNA]</scope>
    <source>
        <strain evidence="1 2">XJK30-2</strain>
    </source>
</reference>
<evidence type="ECO:0000313" key="2">
    <source>
        <dbReference type="Proteomes" id="UP001173802"/>
    </source>
</evidence>
<protein>
    <submittedName>
        <fullName evidence="1">Asparagine synthase C-terminal domain-containing protein</fullName>
    </submittedName>
</protein>
<dbReference type="EMBL" id="JANURN010000005">
    <property type="protein sequence ID" value="MDL0082329.1"/>
    <property type="molecule type" value="Genomic_DNA"/>
</dbReference>
<accession>A0ACC6FSS7</accession>
<sequence>MRLEHRRLFGLENEFYKVGLESSFNDLSRAVCESGFDDFSPEGVTSFLSFRYPILHHTMFAGFKRSDEYRGLESTLSFGQGRYTNMQQAKVIAEFLLLQAIEKKVANARRIGIALSGGLDSSLIVAMCRALYPHRDIYTYSIGFYGDDEFKYARKVAKKFATKHYEKTLGYKEFFGDDSWLKALIKQKAAPLHPNELPLAYAQAQARKDCCDVVLCGEGADDVFGGYSHNLMLYASYVGEPQKFYAYILEHYRYFSYSTMRSLIHDKYIADDTAMIAPIFRSNAPKDLRDYMLYFIQALHTRGLIERGANALRFYGFNDGFVFLDSSLIDFVNNLPFSYKLHTKAPVQIPIKDYKSFSDTHCESKFLLKKIAKSYLPSSIITREKKGFPVPFALWDKQKAFDIQVDSSVFKSDDLSCCNAWEKFMIYNLNAFVEVFGGYRRQTGGGGGKYLRDSACGLESRISSPRFVDRPLVLSSLRGLKSHDSISTILESYTDSQKHKTRRSRSFFSKSSASSSTPKNAVFSSKILESTFTSQANSPILSLRADLSAWQSTQTKTQILESQSDTKAQITNNAQPLESFAGSLAFLAFSKVDSSPKILESTFSHNAPFLSSRAVCHTNPLLSSRVLRQQGVAIHNKKADSKKNAQNTNPLESTFEKTQMDCRAIATALARNDGDISPTAQYDNKKVDSRDKNAQSAFDKQAAGGRISKETSLRLFCDEKAGLCSGEQGDKTCGLSTPRAANSLLFRAKPTPKPLTRSKNGQQNLLYESLSSFPLYR</sequence>
<gene>
    <name evidence="1" type="ORF">NYG90_06555</name>
</gene>
<dbReference type="Proteomes" id="UP001173802">
    <property type="component" value="Unassembled WGS sequence"/>
</dbReference>
<name>A0ACC6FSS7_9HELI</name>